<keyword evidence="8" id="KW-0347">Helicase</keyword>
<dbReference type="InterPro" id="IPR041677">
    <property type="entry name" value="DNA2/NAM7_AAA_11"/>
</dbReference>
<dbReference type="GO" id="GO:0003724">
    <property type="term" value="F:RNA helicase activity"/>
    <property type="evidence" value="ECO:0007669"/>
    <property type="project" value="TreeGrafter"/>
</dbReference>
<gene>
    <name evidence="14" type="ORF">GNI_156950</name>
</gene>
<dbReference type="InterPro" id="IPR047187">
    <property type="entry name" value="SF1_C_Upf1"/>
</dbReference>
<reference evidence="14" key="1">
    <citation type="submission" date="2013-12" db="EMBL/GenBank/DDBJ databases">
        <authorList>
            <person name="Omoto C.K."/>
            <person name="Sibley D."/>
            <person name="Venepally P."/>
            <person name="Hadjithomas M."/>
            <person name="Karamycheva S."/>
            <person name="Brunk B."/>
            <person name="Roos D."/>
            <person name="Caler E."/>
            <person name="Lorenzi H."/>
        </authorList>
    </citation>
    <scope>NUCLEOTIDE SEQUENCE</scope>
</reference>
<feature type="domain" description="Helicase ATP-binding" evidence="13">
    <location>
        <begin position="187"/>
        <end position="418"/>
    </location>
</feature>
<evidence type="ECO:0000256" key="10">
    <source>
        <dbReference type="ARBA" id="ARBA00022840"/>
    </source>
</evidence>
<sequence length="808" mass="90511">MDDVDKPGIDDNLPKVKLWYSNVGEYCDTFSKLVQAEADYDKTVKESQRQENVAVQWDVGLNDKQLAFFVFAKEDNESRVVVGDELRLKKDNWSCTGQVVRLTQTEQVCLELKVPSSSAQHPWDTGICTGFTVEFVWKRTSFDRMLSALKALKHLDDDNYLCQKLLGKEVDDKVIRSPLPVNFTAPNLASLNPSQVAAVKKALQSPLCLIQGPPGTGKTVTSATIVYHLVQGNKRENSKRKVLVVAPSNVAVDQLAEKIHRTGVSVVRVSAKSRETISSNVEFLCLHNQVSQFKLPGDPQSECLQVLLKLKEEIGELSKEDEKKLDHIKRQIESDILRSAEVICATCVAAGDHRLKEFQISHVLLDEATQATEPECLIPIAKNVSQVVLVGDHCQLGPVIMCKKAAKAGLSLSLFERVIMLGNRPMRLEVQYRMHPCLSEFPSMKFYDGALQNGVTLRDRQYRGLDFPWPNPSKPMFFYNCTGYEEISASGTSYLNRSEAAVIEKFVTTLLRSGLRSDQIGVITPYDGQRAYISTLFSKQPNLGANAYSDIEIASVDAFQGREKDFILLTCVRNNRNLGIGFLQDPRRLNVALTRAKYGLVICGNARVLSRQFYRQQHRIWAKLLQHFQKNDLIVEGPLNNMRVCRNIIPVNDTPPTAGEAYPMRIFPEEASRNELPDTRSDFEARFPRPTSGYDSYPEAGTVPRCGFLTEEIRKQTKSGNQFPDMTPRLNISPNLGPSLKRLWPESGWKGGKSFQEYGGKLRWRDIEWTIVEETGLQNDYLGTTLIGAIVQSADVLSGMQIALPAGG</sequence>
<protein>
    <submittedName>
        <fullName evidence="14">Regulator of nonsense transcripts protein 1</fullName>
    </submittedName>
</protein>
<name>A0A023AZX2_GRENI</name>
<dbReference type="InterPro" id="IPR027417">
    <property type="entry name" value="P-loop_NTPase"/>
</dbReference>
<keyword evidence="7" id="KW-0378">Hydrolase</keyword>
<keyword evidence="9" id="KW-0862">Zinc</keyword>
<dbReference type="RefSeq" id="XP_011132943.1">
    <property type="nucleotide sequence ID" value="XM_011134641.1"/>
</dbReference>
<dbReference type="OMA" id="FRVHARY"/>
<feature type="region of interest" description="Disordered" evidence="12">
    <location>
        <begin position="675"/>
        <end position="696"/>
    </location>
</feature>
<proteinExistence type="inferred from homology"/>
<keyword evidence="6" id="KW-0863">Zinc-finger</keyword>
<evidence type="ECO:0000313" key="15">
    <source>
        <dbReference type="Proteomes" id="UP000019763"/>
    </source>
</evidence>
<dbReference type="PANTHER" id="PTHR10887:SF364">
    <property type="entry name" value="REGULATOR OF NONSENSE TRANSCRIPTS 1"/>
    <property type="match status" value="1"/>
</dbReference>
<dbReference type="Proteomes" id="UP000019763">
    <property type="component" value="Unassembled WGS sequence"/>
</dbReference>
<dbReference type="PANTHER" id="PTHR10887">
    <property type="entry name" value="DNA2/NAM7 HELICASE FAMILY"/>
    <property type="match status" value="1"/>
</dbReference>
<dbReference type="InterPro" id="IPR040812">
    <property type="entry name" value="UPF1_1B_dom"/>
</dbReference>
<evidence type="ECO:0000256" key="6">
    <source>
        <dbReference type="ARBA" id="ARBA00022771"/>
    </source>
</evidence>
<dbReference type="SMART" id="SM00487">
    <property type="entry name" value="DEXDc"/>
    <property type="match status" value="1"/>
</dbReference>
<dbReference type="Gene3D" id="2.40.30.230">
    <property type="match status" value="1"/>
</dbReference>
<dbReference type="GO" id="GO:0005524">
    <property type="term" value="F:ATP binding"/>
    <property type="evidence" value="ECO:0007669"/>
    <property type="project" value="UniProtKB-KW"/>
</dbReference>
<dbReference type="EMBL" id="AFNH02001171">
    <property type="protein sequence ID" value="EZG43855.1"/>
    <property type="molecule type" value="Genomic_DNA"/>
</dbReference>
<dbReference type="GO" id="GO:0005737">
    <property type="term" value="C:cytoplasm"/>
    <property type="evidence" value="ECO:0007669"/>
    <property type="project" value="UniProtKB-SubCell"/>
</dbReference>
<dbReference type="InterPro" id="IPR045055">
    <property type="entry name" value="DNA2/NAM7-like"/>
</dbReference>
<dbReference type="InterPro" id="IPR014001">
    <property type="entry name" value="Helicase_ATP-bd"/>
</dbReference>
<evidence type="ECO:0000256" key="9">
    <source>
        <dbReference type="ARBA" id="ARBA00022833"/>
    </source>
</evidence>
<dbReference type="InterPro" id="IPR041679">
    <property type="entry name" value="DNA2/NAM7-like_C"/>
</dbReference>
<dbReference type="eggNOG" id="KOG1802">
    <property type="taxonomic scope" value="Eukaryota"/>
</dbReference>
<evidence type="ECO:0000256" key="5">
    <source>
        <dbReference type="ARBA" id="ARBA00022741"/>
    </source>
</evidence>
<organism evidence="14 15">
    <name type="scientific">Gregarina niphandrodes</name>
    <name type="common">Septate eugregarine</name>
    <dbReference type="NCBI Taxonomy" id="110365"/>
    <lineage>
        <taxon>Eukaryota</taxon>
        <taxon>Sar</taxon>
        <taxon>Alveolata</taxon>
        <taxon>Apicomplexa</taxon>
        <taxon>Conoidasida</taxon>
        <taxon>Gregarinasina</taxon>
        <taxon>Eugregarinorida</taxon>
        <taxon>Gregarinidae</taxon>
        <taxon>Gregarina</taxon>
    </lineage>
</organism>
<dbReference type="GO" id="GO:0016787">
    <property type="term" value="F:hydrolase activity"/>
    <property type="evidence" value="ECO:0007669"/>
    <property type="project" value="UniProtKB-KW"/>
</dbReference>
<dbReference type="CDD" id="cd18808">
    <property type="entry name" value="SF1_C_Upf1"/>
    <property type="match status" value="1"/>
</dbReference>
<evidence type="ECO:0000256" key="1">
    <source>
        <dbReference type="ARBA" id="ARBA00004496"/>
    </source>
</evidence>
<evidence type="ECO:0000256" key="4">
    <source>
        <dbReference type="ARBA" id="ARBA00022723"/>
    </source>
</evidence>
<evidence type="ECO:0000256" key="2">
    <source>
        <dbReference type="ARBA" id="ARBA00007913"/>
    </source>
</evidence>
<dbReference type="GeneID" id="22915436"/>
<evidence type="ECO:0000256" key="12">
    <source>
        <dbReference type="SAM" id="MobiDB-lite"/>
    </source>
</evidence>
<dbReference type="GO" id="GO:0008270">
    <property type="term" value="F:zinc ion binding"/>
    <property type="evidence" value="ECO:0007669"/>
    <property type="project" value="UniProtKB-KW"/>
</dbReference>
<dbReference type="Pfam" id="PF13086">
    <property type="entry name" value="AAA_11"/>
    <property type="match status" value="2"/>
</dbReference>
<comment type="subcellular location">
    <subcellularLocation>
        <location evidence="1">Cytoplasm</location>
    </subcellularLocation>
</comment>
<feature type="compositionally biased region" description="Basic and acidic residues" evidence="12">
    <location>
        <begin position="675"/>
        <end position="687"/>
    </location>
</feature>
<keyword evidence="10" id="KW-0067">ATP-binding</keyword>
<evidence type="ECO:0000256" key="7">
    <source>
        <dbReference type="ARBA" id="ARBA00022801"/>
    </source>
</evidence>
<evidence type="ECO:0000256" key="3">
    <source>
        <dbReference type="ARBA" id="ARBA00022490"/>
    </source>
</evidence>
<dbReference type="Pfam" id="PF18141">
    <property type="entry name" value="UPF1_1B_dom"/>
    <property type="match status" value="1"/>
</dbReference>
<comment type="similarity">
    <text evidence="2">Belongs to the DNA2/NAM7 helicase family.</text>
</comment>
<dbReference type="FunFam" id="3.40.50.300:FF:000097">
    <property type="entry name" value="Regulator of nonsense transcripts 1"/>
    <property type="match status" value="1"/>
</dbReference>
<evidence type="ECO:0000313" key="14">
    <source>
        <dbReference type="EMBL" id="EZG43855.1"/>
    </source>
</evidence>
<dbReference type="Gene3D" id="3.40.50.300">
    <property type="entry name" value="P-loop containing nucleotide triphosphate hydrolases"/>
    <property type="match status" value="2"/>
</dbReference>
<dbReference type="GO" id="GO:0000184">
    <property type="term" value="P:nuclear-transcribed mRNA catabolic process, nonsense-mediated decay"/>
    <property type="evidence" value="ECO:0007669"/>
    <property type="project" value="TreeGrafter"/>
</dbReference>
<dbReference type="Gene3D" id="6.10.140.1240">
    <property type="match status" value="1"/>
</dbReference>
<dbReference type="Pfam" id="PF13087">
    <property type="entry name" value="AAA_12"/>
    <property type="match status" value="1"/>
</dbReference>
<dbReference type="VEuPathDB" id="CryptoDB:GNI_156950"/>
<dbReference type="OrthoDB" id="6513042at2759"/>
<dbReference type="GO" id="GO:0003678">
    <property type="term" value="F:DNA helicase activity"/>
    <property type="evidence" value="ECO:0007669"/>
    <property type="project" value="UniProtKB-EC"/>
</dbReference>
<accession>A0A023AZX2</accession>
<dbReference type="CDD" id="cd18039">
    <property type="entry name" value="DEXXQc_UPF1"/>
    <property type="match status" value="1"/>
</dbReference>
<dbReference type="AlphaFoldDB" id="A0A023AZX2"/>
<dbReference type="CDD" id="cd21407">
    <property type="entry name" value="1B_UPF1-like"/>
    <property type="match status" value="1"/>
</dbReference>
<keyword evidence="15" id="KW-1185">Reference proteome</keyword>
<evidence type="ECO:0000256" key="11">
    <source>
        <dbReference type="ARBA" id="ARBA00048432"/>
    </source>
</evidence>
<comment type="catalytic activity">
    <reaction evidence="11">
        <text>ATP + H2O = ADP + phosphate + H(+)</text>
        <dbReference type="Rhea" id="RHEA:13065"/>
        <dbReference type="ChEBI" id="CHEBI:15377"/>
        <dbReference type="ChEBI" id="CHEBI:15378"/>
        <dbReference type="ChEBI" id="CHEBI:30616"/>
        <dbReference type="ChEBI" id="CHEBI:43474"/>
        <dbReference type="ChEBI" id="CHEBI:456216"/>
        <dbReference type="EC" id="3.6.4.12"/>
    </reaction>
    <physiologicalReaction direction="left-to-right" evidence="11">
        <dbReference type="Rhea" id="RHEA:13066"/>
    </physiologicalReaction>
</comment>
<evidence type="ECO:0000259" key="13">
    <source>
        <dbReference type="SMART" id="SM00487"/>
    </source>
</evidence>
<evidence type="ECO:0000256" key="8">
    <source>
        <dbReference type="ARBA" id="ARBA00022806"/>
    </source>
</evidence>
<keyword evidence="5" id="KW-0547">Nucleotide-binding</keyword>
<keyword evidence="4" id="KW-0479">Metal-binding</keyword>
<comment type="caution">
    <text evidence="14">The sequence shown here is derived from an EMBL/GenBank/DDBJ whole genome shotgun (WGS) entry which is preliminary data.</text>
</comment>
<keyword evidence="3" id="KW-0963">Cytoplasm</keyword>
<dbReference type="SUPFAM" id="SSF52540">
    <property type="entry name" value="P-loop containing nucleoside triphosphate hydrolases"/>
    <property type="match status" value="1"/>
</dbReference>